<evidence type="ECO:0000313" key="3">
    <source>
        <dbReference type="Proteomes" id="UP000585474"/>
    </source>
</evidence>
<comment type="caution">
    <text evidence="2">The sequence shown here is derived from an EMBL/GenBank/DDBJ whole genome shotgun (WGS) entry which is preliminary data.</text>
</comment>
<evidence type="ECO:0000313" key="2">
    <source>
        <dbReference type="EMBL" id="GFZ16770.1"/>
    </source>
</evidence>
<proteinExistence type="predicted"/>
<dbReference type="AlphaFoldDB" id="A0A7J0H0Y1"/>
<sequence length="216" mass="24473">MEHEVGDLKGRLGEPRGNMLATVNSMELIARIKEYEERQQLKEELTISEPKDDSTSTKVERSKEIIEVLEYFKDLVSPELPKSLPPKGEVDHSTELEEGAKILAMAPYHMATPELPKSLPPKREVDHSIGLELNAKIPVVITTKSAGAFKFSKRQHEDNLWIFPETVSIFRKKRRRGRRQIWWGECHGLPNGIGDDEGVTKIGGEECHGPPNGRRF</sequence>
<keyword evidence="3" id="KW-1185">Reference proteome</keyword>
<dbReference type="OrthoDB" id="2431547at2759"/>
<gene>
    <name evidence="2" type="ORF">Acr_26g0000400</name>
</gene>
<organism evidence="2 3">
    <name type="scientific">Actinidia rufa</name>
    <dbReference type="NCBI Taxonomy" id="165716"/>
    <lineage>
        <taxon>Eukaryota</taxon>
        <taxon>Viridiplantae</taxon>
        <taxon>Streptophyta</taxon>
        <taxon>Embryophyta</taxon>
        <taxon>Tracheophyta</taxon>
        <taxon>Spermatophyta</taxon>
        <taxon>Magnoliopsida</taxon>
        <taxon>eudicotyledons</taxon>
        <taxon>Gunneridae</taxon>
        <taxon>Pentapetalae</taxon>
        <taxon>asterids</taxon>
        <taxon>Ericales</taxon>
        <taxon>Actinidiaceae</taxon>
        <taxon>Actinidia</taxon>
    </lineage>
</organism>
<protein>
    <submittedName>
        <fullName evidence="2">Uncharacterized protein</fullName>
    </submittedName>
</protein>
<dbReference type="EMBL" id="BJWL01000026">
    <property type="protein sequence ID" value="GFZ16770.1"/>
    <property type="molecule type" value="Genomic_DNA"/>
</dbReference>
<dbReference type="Proteomes" id="UP000585474">
    <property type="component" value="Unassembled WGS sequence"/>
</dbReference>
<feature type="region of interest" description="Disordered" evidence="1">
    <location>
        <begin position="41"/>
        <end position="60"/>
    </location>
</feature>
<reference evidence="2 3" key="1">
    <citation type="submission" date="2019-07" db="EMBL/GenBank/DDBJ databases">
        <title>De Novo Assembly of kiwifruit Actinidia rufa.</title>
        <authorList>
            <person name="Sugita-Konishi S."/>
            <person name="Sato K."/>
            <person name="Mori E."/>
            <person name="Abe Y."/>
            <person name="Kisaki G."/>
            <person name="Hamano K."/>
            <person name="Suezawa K."/>
            <person name="Otani M."/>
            <person name="Fukuda T."/>
            <person name="Manabe T."/>
            <person name="Gomi K."/>
            <person name="Tabuchi M."/>
            <person name="Akimitsu K."/>
            <person name="Kataoka I."/>
        </authorList>
    </citation>
    <scope>NUCLEOTIDE SEQUENCE [LARGE SCALE GENOMIC DNA]</scope>
    <source>
        <strain evidence="3">cv. Fuchu</strain>
    </source>
</reference>
<name>A0A7J0H0Y1_9ERIC</name>
<accession>A0A7J0H0Y1</accession>
<evidence type="ECO:0000256" key="1">
    <source>
        <dbReference type="SAM" id="MobiDB-lite"/>
    </source>
</evidence>